<dbReference type="Proteomes" id="UP000291106">
    <property type="component" value="Chromosome"/>
</dbReference>
<accession>A0A411PES8</accession>
<dbReference type="EMBL" id="CP036200">
    <property type="protein sequence ID" value="QBF81900.1"/>
    <property type="molecule type" value="Genomic_DNA"/>
</dbReference>
<keyword evidence="4" id="KW-1185">Reference proteome</keyword>
<evidence type="ECO:0000256" key="1">
    <source>
        <dbReference type="SAM" id="SignalP"/>
    </source>
</evidence>
<gene>
    <name evidence="3" type="ORF">EXU30_03685</name>
</gene>
<dbReference type="RefSeq" id="WP_130597874.1">
    <property type="nucleotide sequence ID" value="NZ_CP036200.1"/>
</dbReference>
<sequence>MLRQLSLALVFAALTLINASVHAEQKQVVGQFEIHYIALDSTFITPEVASTYGIKRSRYNGLVNITVLDTRQDGNPAVAVDIKGFAKNLLDARAELEFKEIREGQAIYYIAQVPFRDEEVIHFNLAIRHDNELNTSLKFKQKFYVN</sequence>
<dbReference type="OrthoDB" id="8563353at2"/>
<dbReference type="KEGG" id="smai:EXU30_03685"/>
<feature type="signal peptide" evidence="1">
    <location>
        <begin position="1"/>
        <end position="23"/>
    </location>
</feature>
<protein>
    <submittedName>
        <fullName evidence="3">DUF4426 domain-containing protein</fullName>
    </submittedName>
</protein>
<feature type="domain" description="DUF4426" evidence="2">
    <location>
        <begin position="26"/>
        <end position="145"/>
    </location>
</feature>
<evidence type="ECO:0000313" key="3">
    <source>
        <dbReference type="EMBL" id="QBF81900.1"/>
    </source>
</evidence>
<feature type="chain" id="PRO_5019352424" evidence="1">
    <location>
        <begin position="24"/>
        <end position="146"/>
    </location>
</feature>
<organism evidence="3 4">
    <name type="scientific">Shewanella maritima</name>
    <dbReference type="NCBI Taxonomy" id="2520507"/>
    <lineage>
        <taxon>Bacteria</taxon>
        <taxon>Pseudomonadati</taxon>
        <taxon>Pseudomonadota</taxon>
        <taxon>Gammaproteobacteria</taxon>
        <taxon>Alteromonadales</taxon>
        <taxon>Shewanellaceae</taxon>
        <taxon>Shewanella</taxon>
    </lineage>
</organism>
<dbReference type="Pfam" id="PF14467">
    <property type="entry name" value="DUF4426"/>
    <property type="match status" value="1"/>
</dbReference>
<keyword evidence="1" id="KW-0732">Signal</keyword>
<evidence type="ECO:0000313" key="4">
    <source>
        <dbReference type="Proteomes" id="UP000291106"/>
    </source>
</evidence>
<reference evidence="3 4" key="1">
    <citation type="submission" date="2019-02" db="EMBL/GenBank/DDBJ databases">
        <title>Shewanella sp. D4-2 isolated from Dokdo Island.</title>
        <authorList>
            <person name="Baek K."/>
        </authorList>
    </citation>
    <scope>NUCLEOTIDE SEQUENCE [LARGE SCALE GENOMIC DNA]</scope>
    <source>
        <strain evidence="3 4">D4-2</strain>
    </source>
</reference>
<evidence type="ECO:0000259" key="2">
    <source>
        <dbReference type="Pfam" id="PF14467"/>
    </source>
</evidence>
<proteinExistence type="predicted"/>
<dbReference type="InterPro" id="IPR025218">
    <property type="entry name" value="DUF4426"/>
</dbReference>
<dbReference type="Gene3D" id="2.60.40.3340">
    <property type="entry name" value="Domain of unknown function DUF4426"/>
    <property type="match status" value="1"/>
</dbReference>
<name>A0A411PES8_9GAMM</name>
<dbReference type="AlphaFoldDB" id="A0A411PES8"/>